<dbReference type="GO" id="GO:0009449">
    <property type="term" value="P:gamma-aminobutyric acid biosynthetic process"/>
    <property type="evidence" value="ECO:0007669"/>
    <property type="project" value="TreeGrafter"/>
</dbReference>
<dbReference type="SUPFAM" id="SSF53383">
    <property type="entry name" value="PLP-dependent transferases"/>
    <property type="match status" value="1"/>
</dbReference>
<dbReference type="Pfam" id="PF00282">
    <property type="entry name" value="Pyridoxal_deC"/>
    <property type="match status" value="2"/>
</dbReference>
<protein>
    <recommendedName>
        <fullName evidence="9">Glutamate decarboxylase</fullName>
    </recommendedName>
</protein>
<evidence type="ECO:0000256" key="5">
    <source>
        <dbReference type="ARBA" id="ARBA00023239"/>
    </source>
</evidence>
<dbReference type="PANTHER" id="PTHR45677:SF10">
    <property type="entry name" value="GLUTAMATE DECARBOXYLASE"/>
    <property type="match status" value="1"/>
</dbReference>
<comment type="cofactor">
    <cofactor evidence="1 6 7">
        <name>pyridoxal 5'-phosphate</name>
        <dbReference type="ChEBI" id="CHEBI:597326"/>
    </cofactor>
</comment>
<name>A0A085NAI9_9BILA</name>
<dbReference type="EMBL" id="KL367524">
    <property type="protein sequence ID" value="KFD66485.1"/>
    <property type="molecule type" value="Genomic_DNA"/>
</dbReference>
<evidence type="ECO:0000256" key="6">
    <source>
        <dbReference type="PIRSR" id="PIRSR602129-50"/>
    </source>
</evidence>
<keyword evidence="3" id="KW-0210">Decarboxylase</keyword>
<dbReference type="GO" id="GO:0030170">
    <property type="term" value="F:pyridoxal phosphate binding"/>
    <property type="evidence" value="ECO:0007669"/>
    <property type="project" value="InterPro"/>
</dbReference>
<keyword evidence="5 7" id="KW-0456">Lyase</keyword>
<proteinExistence type="inferred from homology"/>
<keyword evidence="4 6" id="KW-0663">Pyridoxal phosphate</keyword>
<dbReference type="InterPro" id="IPR015421">
    <property type="entry name" value="PyrdxlP-dep_Trfase_major"/>
</dbReference>
<evidence type="ECO:0000256" key="4">
    <source>
        <dbReference type="ARBA" id="ARBA00022898"/>
    </source>
</evidence>
<dbReference type="GO" id="GO:0005737">
    <property type="term" value="C:cytoplasm"/>
    <property type="evidence" value="ECO:0007669"/>
    <property type="project" value="TreeGrafter"/>
</dbReference>
<feature type="modified residue" description="N6-(pyridoxal phosphate)lysine" evidence="6">
    <location>
        <position position="357"/>
    </location>
</feature>
<sequence>MANRINPRRHPNRRRKRISPFQGALTTFYHRQRAKVMNKSCWGPKWLDGLENVYYSDILPLNRGGWNETEKFLKAVVQILLKHIKESNDPNSKVIQFYQPLELASLLDLNIPNSPMPLAQLLKDCSETLKYQVKTGHPRFFNQISTGLDVISMAGEWLTATANTNMFTYEISPVFVLMEKEIINLMCQIVGWPEGERDGILCPGGALSNAFAVNVARHYFYPRCKSLGMTDMPRLAMFTSADSHYSIRGAAALLGIGVDNCIIVPVDDRGKMIPEALEEAIIAAKEEGCVPFFVNAVGGSTVYGAFDPINLIADICEKYGLWLHVDAAWGGAMLFCKKYHHLDGIHRANSVTWNPHKLMGILLQCSVCLVRKELDNRIHDLLFFLVILYFWLLTKGLLFQCNQMCADYLFQQDKPYDVSYDTGDKTVQCGRHNDIFKLWLAWRAKGMLGYEKQVERLMGLAAYVTARIKQTPGYEMVLSEPEFLNICFWYVPKKLRHLEAEERTARLEKVAPKIKGKMMEAGTTMVAYQPDKEKPNFFRLIISNPATTTEDLDFFVDEIARLGELI</sequence>
<evidence type="ECO:0000256" key="2">
    <source>
        <dbReference type="ARBA" id="ARBA00009533"/>
    </source>
</evidence>
<dbReference type="AlphaFoldDB" id="A0A085NAI9"/>
<dbReference type="Gene3D" id="3.40.640.10">
    <property type="entry name" value="Type I PLP-dependent aspartate aminotransferase-like (Major domain)"/>
    <property type="match status" value="1"/>
</dbReference>
<dbReference type="Gene3D" id="3.90.1150.170">
    <property type="match status" value="1"/>
</dbReference>
<dbReference type="InterPro" id="IPR015424">
    <property type="entry name" value="PyrdxlP-dep_Trfase"/>
</dbReference>
<organism evidence="8">
    <name type="scientific">Trichuris suis</name>
    <name type="common">pig whipworm</name>
    <dbReference type="NCBI Taxonomy" id="68888"/>
    <lineage>
        <taxon>Eukaryota</taxon>
        <taxon>Metazoa</taxon>
        <taxon>Ecdysozoa</taxon>
        <taxon>Nematoda</taxon>
        <taxon>Enoplea</taxon>
        <taxon>Dorylaimia</taxon>
        <taxon>Trichinellida</taxon>
        <taxon>Trichuridae</taxon>
        <taxon>Trichuris</taxon>
    </lineage>
</organism>
<dbReference type="GO" id="GO:0004351">
    <property type="term" value="F:glutamate decarboxylase activity"/>
    <property type="evidence" value="ECO:0007669"/>
    <property type="project" value="TreeGrafter"/>
</dbReference>
<dbReference type="InterPro" id="IPR002129">
    <property type="entry name" value="PyrdxlP-dep_de-COase"/>
</dbReference>
<evidence type="ECO:0000256" key="3">
    <source>
        <dbReference type="ARBA" id="ARBA00022793"/>
    </source>
</evidence>
<evidence type="ECO:0008006" key="9">
    <source>
        <dbReference type="Google" id="ProtNLM"/>
    </source>
</evidence>
<dbReference type="Proteomes" id="UP000030758">
    <property type="component" value="Unassembled WGS sequence"/>
</dbReference>
<dbReference type="CDD" id="cd06450">
    <property type="entry name" value="DOPA_deC_like"/>
    <property type="match status" value="1"/>
</dbReference>
<gene>
    <name evidence="8" type="ORF">M514_05718</name>
</gene>
<dbReference type="PANTHER" id="PTHR45677">
    <property type="entry name" value="GLUTAMATE DECARBOXYLASE-RELATED"/>
    <property type="match status" value="1"/>
</dbReference>
<evidence type="ECO:0000313" key="8">
    <source>
        <dbReference type="EMBL" id="KFD66485.1"/>
    </source>
</evidence>
<comment type="similarity">
    <text evidence="2 7">Belongs to the group II decarboxylase family.</text>
</comment>
<accession>A0A085NAI9</accession>
<evidence type="ECO:0000256" key="1">
    <source>
        <dbReference type="ARBA" id="ARBA00001933"/>
    </source>
</evidence>
<evidence type="ECO:0000256" key="7">
    <source>
        <dbReference type="RuleBase" id="RU000382"/>
    </source>
</evidence>
<reference evidence="8" key="1">
    <citation type="journal article" date="2014" name="Nat. Genet.">
        <title>Genome and transcriptome of the porcine whipworm Trichuris suis.</title>
        <authorList>
            <person name="Jex A.R."/>
            <person name="Nejsum P."/>
            <person name="Schwarz E.M."/>
            <person name="Hu L."/>
            <person name="Young N.D."/>
            <person name="Hall R.S."/>
            <person name="Korhonen P.K."/>
            <person name="Liao S."/>
            <person name="Thamsborg S."/>
            <person name="Xia J."/>
            <person name="Xu P."/>
            <person name="Wang S."/>
            <person name="Scheerlinck J.P."/>
            <person name="Hofmann A."/>
            <person name="Sternberg P.W."/>
            <person name="Wang J."/>
            <person name="Gasser R.B."/>
        </authorList>
    </citation>
    <scope>NUCLEOTIDE SEQUENCE [LARGE SCALE GENOMIC DNA]</scope>
    <source>
        <strain evidence="8">DCEP-RM93F</strain>
    </source>
</reference>